<keyword evidence="2" id="KW-0813">Transport</keyword>
<dbReference type="PROSITE" id="PS50893">
    <property type="entry name" value="ABC_TRANSPORTER_2"/>
    <property type="match status" value="1"/>
</dbReference>
<dbReference type="PANTHER" id="PTHR42711">
    <property type="entry name" value="ABC TRANSPORTER ATP-BINDING PROTEIN"/>
    <property type="match status" value="1"/>
</dbReference>
<dbReference type="EMBL" id="DRTH01000048">
    <property type="protein sequence ID" value="HHF08311.1"/>
    <property type="molecule type" value="Genomic_DNA"/>
</dbReference>
<comment type="similarity">
    <text evidence="1">Belongs to the ABC transporter superfamily.</text>
</comment>
<dbReference type="GO" id="GO:0016887">
    <property type="term" value="F:ATP hydrolysis activity"/>
    <property type="evidence" value="ECO:0007669"/>
    <property type="project" value="InterPro"/>
</dbReference>
<dbReference type="Proteomes" id="UP000886129">
    <property type="component" value="Unassembled WGS sequence"/>
</dbReference>
<dbReference type="GO" id="GO:0005524">
    <property type="term" value="F:ATP binding"/>
    <property type="evidence" value="ECO:0007669"/>
    <property type="project" value="UniProtKB-KW"/>
</dbReference>
<evidence type="ECO:0000256" key="2">
    <source>
        <dbReference type="ARBA" id="ARBA00022448"/>
    </source>
</evidence>
<sequence length="269" mass="30571">MIEVKNVAKSFGTTIALVDVSFSVAESSVFVLIGPNGAGKTTVMRCMIGELKPDKGSIFVNSSPLNIEAKKHMAMMLEERQVFDKMTGSEHAKVWSMMYKSWNDSRFKDLVLHFRLPMDKRVSEYSIGMKTLLFFILTVSTDSKILILDEPTQHLDPVWKDDVLSIIRSYAQCGNTIILSTHQVEEAELMATHFAIIRSGRVLYSDELDAAKENHRVVRVEEMEEELEQITVMNNDTVLVKTNKEIGRYPTFREIALGYLRSKESVLIQ</sequence>
<evidence type="ECO:0000256" key="3">
    <source>
        <dbReference type="ARBA" id="ARBA00022741"/>
    </source>
</evidence>
<proteinExistence type="inferred from homology"/>
<name>A0A7C5HXA0_9BACT</name>
<protein>
    <submittedName>
        <fullName evidence="6">ABC transporter ATP-binding protein</fullName>
    </submittedName>
</protein>
<evidence type="ECO:0000256" key="4">
    <source>
        <dbReference type="ARBA" id="ARBA00022840"/>
    </source>
</evidence>
<gene>
    <name evidence="6" type="ORF">ENL26_00865</name>
</gene>
<dbReference type="SMART" id="SM00382">
    <property type="entry name" value="AAA"/>
    <property type="match status" value="1"/>
</dbReference>
<dbReference type="InterPro" id="IPR027417">
    <property type="entry name" value="P-loop_NTPase"/>
</dbReference>
<dbReference type="InterPro" id="IPR003593">
    <property type="entry name" value="AAA+_ATPase"/>
</dbReference>
<dbReference type="Gene3D" id="3.40.50.300">
    <property type="entry name" value="P-loop containing nucleotide triphosphate hydrolases"/>
    <property type="match status" value="1"/>
</dbReference>
<organism evidence="6">
    <name type="scientific">Kosmotoga arenicorallina</name>
    <dbReference type="NCBI Taxonomy" id="688066"/>
    <lineage>
        <taxon>Bacteria</taxon>
        <taxon>Thermotogati</taxon>
        <taxon>Thermotogota</taxon>
        <taxon>Thermotogae</taxon>
        <taxon>Kosmotogales</taxon>
        <taxon>Kosmotogaceae</taxon>
        <taxon>Kosmotoga</taxon>
    </lineage>
</organism>
<dbReference type="InterPro" id="IPR050763">
    <property type="entry name" value="ABC_transporter_ATP-binding"/>
</dbReference>
<dbReference type="InterPro" id="IPR003439">
    <property type="entry name" value="ABC_transporter-like_ATP-bd"/>
</dbReference>
<reference evidence="6" key="1">
    <citation type="journal article" date="2020" name="mSystems">
        <title>Genome- and Community-Level Interaction Insights into Carbon Utilization and Element Cycling Functions of Hydrothermarchaeota in Hydrothermal Sediment.</title>
        <authorList>
            <person name="Zhou Z."/>
            <person name="Liu Y."/>
            <person name="Xu W."/>
            <person name="Pan J."/>
            <person name="Luo Z.H."/>
            <person name="Li M."/>
        </authorList>
    </citation>
    <scope>NUCLEOTIDE SEQUENCE [LARGE SCALE GENOMIC DNA]</scope>
    <source>
        <strain evidence="6">HyVt-80</strain>
    </source>
</reference>
<dbReference type="AlphaFoldDB" id="A0A7C5HXA0"/>
<evidence type="ECO:0000259" key="5">
    <source>
        <dbReference type="PROSITE" id="PS50893"/>
    </source>
</evidence>
<dbReference type="Pfam" id="PF00005">
    <property type="entry name" value="ABC_tran"/>
    <property type="match status" value="1"/>
</dbReference>
<keyword evidence="3" id="KW-0547">Nucleotide-binding</keyword>
<evidence type="ECO:0000313" key="6">
    <source>
        <dbReference type="EMBL" id="HHF08311.1"/>
    </source>
</evidence>
<dbReference type="PANTHER" id="PTHR42711:SF5">
    <property type="entry name" value="ABC TRANSPORTER ATP-BINDING PROTEIN NATA"/>
    <property type="match status" value="1"/>
</dbReference>
<comment type="caution">
    <text evidence="6">The sequence shown here is derived from an EMBL/GenBank/DDBJ whole genome shotgun (WGS) entry which is preliminary data.</text>
</comment>
<feature type="domain" description="ABC transporter" evidence="5">
    <location>
        <begin position="2"/>
        <end position="224"/>
    </location>
</feature>
<evidence type="ECO:0000256" key="1">
    <source>
        <dbReference type="ARBA" id="ARBA00005417"/>
    </source>
</evidence>
<dbReference type="CDD" id="cd03230">
    <property type="entry name" value="ABC_DR_subfamily_A"/>
    <property type="match status" value="1"/>
</dbReference>
<dbReference type="SUPFAM" id="SSF52540">
    <property type="entry name" value="P-loop containing nucleoside triphosphate hydrolases"/>
    <property type="match status" value="1"/>
</dbReference>
<keyword evidence="4 6" id="KW-0067">ATP-binding</keyword>
<accession>A0A7C5HXA0</accession>